<dbReference type="PANTHER" id="PTHR32092:SF2">
    <property type="entry name" value="ALPHA-GALACTURONIDASE"/>
    <property type="match status" value="1"/>
</dbReference>
<evidence type="ECO:0000256" key="4">
    <source>
        <dbReference type="ARBA" id="ARBA00022801"/>
    </source>
</evidence>
<dbReference type="GO" id="GO:0005975">
    <property type="term" value="P:carbohydrate metabolic process"/>
    <property type="evidence" value="ECO:0007669"/>
    <property type="project" value="InterPro"/>
</dbReference>
<name>A0A7V3ZHP3_DICTH</name>
<evidence type="ECO:0000256" key="1">
    <source>
        <dbReference type="ARBA" id="ARBA00001936"/>
    </source>
</evidence>
<dbReference type="InterPro" id="IPR001088">
    <property type="entry name" value="Glyco_hydro_4"/>
</dbReference>
<dbReference type="EMBL" id="DTDV01000006">
    <property type="protein sequence ID" value="HGK23198.1"/>
    <property type="molecule type" value="Genomic_DNA"/>
</dbReference>
<dbReference type="InterPro" id="IPR053715">
    <property type="entry name" value="GH4_Enzyme_sf"/>
</dbReference>
<feature type="binding site" evidence="9">
    <location>
        <position position="150"/>
    </location>
    <ligand>
        <name>substrate</name>
    </ligand>
</feature>
<keyword evidence="8 12" id="KW-0326">Glycosidase</keyword>
<keyword evidence="5 12" id="KW-0520">NAD</keyword>
<dbReference type="Pfam" id="PF11975">
    <property type="entry name" value="Glyco_hydro_4C"/>
    <property type="match status" value="1"/>
</dbReference>
<evidence type="ECO:0000259" key="13">
    <source>
        <dbReference type="Pfam" id="PF11975"/>
    </source>
</evidence>
<comment type="caution">
    <text evidence="14">The sequence shown here is derived from an EMBL/GenBank/DDBJ whole genome shotgun (WGS) entry which is preliminary data.</text>
</comment>
<keyword evidence="7" id="KW-0119">Carbohydrate metabolism</keyword>
<dbReference type="GO" id="GO:0046872">
    <property type="term" value="F:metal ion binding"/>
    <property type="evidence" value="ECO:0007669"/>
    <property type="project" value="UniProtKB-KW"/>
</dbReference>
<dbReference type="Pfam" id="PF02056">
    <property type="entry name" value="Glyco_hydro_4"/>
    <property type="match status" value="1"/>
</dbReference>
<dbReference type="GO" id="GO:0004553">
    <property type="term" value="F:hydrolase activity, hydrolyzing O-glycosyl compounds"/>
    <property type="evidence" value="ECO:0007669"/>
    <property type="project" value="InterPro"/>
</dbReference>
<protein>
    <submittedName>
        <fullName evidence="14">Alpha-glucosidase/alpha-galactosidase</fullName>
    </submittedName>
</protein>
<evidence type="ECO:0000256" key="7">
    <source>
        <dbReference type="ARBA" id="ARBA00023277"/>
    </source>
</evidence>
<evidence type="ECO:0000313" key="14">
    <source>
        <dbReference type="EMBL" id="HGK23198.1"/>
    </source>
</evidence>
<sequence length="460" mass="52970">MDNVKIAYIGGGSKGWAWKFMADLALEESFSGEVRLYDINFEAAKTNEIIGNRISEQKYAKSKWRYRAVKEIGEALDGADFVIISILPGTLDEMEVDVHLPEKYGIYQAVGDTPGPGGVIRSLRTIPIYIEFAEAIKKYAPSAWVINYTNPMALCVRTLYVTFPKVKAIGCCHEVFKIPKILSLMLKEKEGINADPSEIKQNVLGINHFTWVDKISYKNKDLLPVYGEFAEKYYEEGFEEEKDRWKRDYFASANRVKFDLYRRYKIIAAAGDRHLAEFFPANWYLENPEKVREWKFSLTPVSFRREQAKELYEMSQKLAKGEMEFPIKPSGEVGVQIMKALLGLSDFITNVNYPNVGQMDNVPQDVIVETNVYITRDSIRPIYAGKLPNDVNSWVLRHIMNQEMILEAVLDKDLELAFRAFYNDPIVESKLDFDTARKLFKEMIEGTKRYLPKYFGGEKD</sequence>
<evidence type="ECO:0000256" key="8">
    <source>
        <dbReference type="ARBA" id="ARBA00023295"/>
    </source>
</evidence>
<feature type="binding site" evidence="10">
    <location>
        <position position="172"/>
    </location>
    <ligand>
        <name>Mn(2+)</name>
        <dbReference type="ChEBI" id="CHEBI:29035"/>
    </ligand>
</feature>
<keyword evidence="10" id="KW-0533">Nickel</keyword>
<gene>
    <name evidence="14" type="ORF">ENU78_01930</name>
</gene>
<evidence type="ECO:0000256" key="6">
    <source>
        <dbReference type="ARBA" id="ARBA00023211"/>
    </source>
</evidence>
<reference evidence="14" key="1">
    <citation type="journal article" date="2020" name="mSystems">
        <title>Genome- and Community-Level Interaction Insights into Carbon Utilization and Element Cycling Functions of Hydrothermarchaeota in Hydrothermal Sediment.</title>
        <authorList>
            <person name="Zhou Z."/>
            <person name="Liu Y."/>
            <person name="Xu W."/>
            <person name="Pan J."/>
            <person name="Luo Z.H."/>
            <person name="Li M."/>
        </authorList>
    </citation>
    <scope>NUCLEOTIDE SEQUENCE [LARGE SCALE GENOMIC DNA]</scope>
    <source>
        <strain evidence="14">SpSt-70</strain>
    </source>
</reference>
<comment type="cofactor">
    <cofactor evidence="12">
        <name>NAD(+)</name>
        <dbReference type="ChEBI" id="CHEBI:57540"/>
    </cofactor>
    <text evidence="12">Binds 1 NAD(+) per subunit.</text>
</comment>
<dbReference type="InterPro" id="IPR015955">
    <property type="entry name" value="Lactate_DH/Glyco_Ohase_4_C"/>
</dbReference>
<organism evidence="14">
    <name type="scientific">Dictyoglomus thermophilum</name>
    <dbReference type="NCBI Taxonomy" id="14"/>
    <lineage>
        <taxon>Bacteria</taxon>
        <taxon>Pseudomonadati</taxon>
        <taxon>Dictyoglomota</taxon>
        <taxon>Dictyoglomia</taxon>
        <taxon>Dictyoglomales</taxon>
        <taxon>Dictyoglomaceae</taxon>
        <taxon>Dictyoglomus</taxon>
    </lineage>
</organism>
<dbReference type="Gene3D" id="3.90.1820.10">
    <property type="entry name" value="AglA-like glucosidase"/>
    <property type="match status" value="1"/>
</dbReference>
<dbReference type="PRINTS" id="PR00732">
    <property type="entry name" value="GLHYDRLASE4"/>
</dbReference>
<evidence type="ECO:0000256" key="9">
    <source>
        <dbReference type="PIRSR" id="PIRSR601088-2"/>
    </source>
</evidence>
<comment type="similarity">
    <text evidence="2 12">Belongs to the glycosyl hydrolase 4 family.</text>
</comment>
<dbReference type="AlphaFoldDB" id="A0A7V3ZHP3"/>
<keyword evidence="3 10" id="KW-0479">Metal-binding</keyword>
<evidence type="ECO:0000256" key="2">
    <source>
        <dbReference type="ARBA" id="ARBA00010141"/>
    </source>
</evidence>
<proteinExistence type="inferred from homology"/>
<dbReference type="PANTHER" id="PTHR32092">
    <property type="entry name" value="6-PHOSPHO-BETA-GLUCOSIDASE-RELATED"/>
    <property type="match status" value="1"/>
</dbReference>
<dbReference type="SUPFAM" id="SSF56327">
    <property type="entry name" value="LDH C-terminal domain-like"/>
    <property type="match status" value="1"/>
</dbReference>
<evidence type="ECO:0000256" key="3">
    <source>
        <dbReference type="ARBA" id="ARBA00022723"/>
    </source>
</evidence>
<dbReference type="InterPro" id="IPR022616">
    <property type="entry name" value="Glyco_hydro_4_C"/>
</dbReference>
<feature type="domain" description="Glycosyl hydrolase family 4 C-terminal" evidence="13">
    <location>
        <begin position="203"/>
        <end position="427"/>
    </location>
</feature>
<feature type="binding site" evidence="10">
    <location>
        <position position="208"/>
    </location>
    <ligand>
        <name>Mn(2+)</name>
        <dbReference type="ChEBI" id="CHEBI:29035"/>
    </ligand>
</feature>
<dbReference type="SUPFAM" id="SSF51735">
    <property type="entry name" value="NAD(P)-binding Rossmann-fold domains"/>
    <property type="match status" value="1"/>
</dbReference>
<feature type="site" description="Increases basicity of active site Tyr" evidence="11">
    <location>
        <position position="112"/>
    </location>
</feature>
<dbReference type="InterPro" id="IPR036291">
    <property type="entry name" value="NAD(P)-bd_dom_sf"/>
</dbReference>
<accession>A0A7V3ZHP3</accession>
<evidence type="ECO:0000256" key="10">
    <source>
        <dbReference type="PIRSR" id="PIRSR601088-3"/>
    </source>
</evidence>
<evidence type="ECO:0000256" key="11">
    <source>
        <dbReference type="PIRSR" id="PIRSR601088-4"/>
    </source>
</evidence>
<keyword evidence="10" id="KW-0170">Cobalt</keyword>
<comment type="cofactor">
    <cofactor evidence="1">
        <name>Mn(2+)</name>
        <dbReference type="ChEBI" id="CHEBI:29035"/>
    </cofactor>
</comment>
<evidence type="ECO:0000256" key="12">
    <source>
        <dbReference type="RuleBase" id="RU361152"/>
    </source>
</evidence>
<dbReference type="CDD" id="cd05297">
    <property type="entry name" value="GH4_alpha_glucosidase_galactosidase"/>
    <property type="match status" value="1"/>
</dbReference>
<dbReference type="GO" id="GO:0016616">
    <property type="term" value="F:oxidoreductase activity, acting on the CH-OH group of donors, NAD or NADP as acceptor"/>
    <property type="evidence" value="ECO:0007669"/>
    <property type="project" value="InterPro"/>
</dbReference>
<evidence type="ECO:0000256" key="5">
    <source>
        <dbReference type="ARBA" id="ARBA00023027"/>
    </source>
</evidence>
<keyword evidence="10" id="KW-0408">Iron</keyword>
<keyword evidence="4 12" id="KW-0378">Hydrolase</keyword>
<keyword evidence="6 10" id="KW-0464">Manganese</keyword>